<proteinExistence type="predicted"/>
<keyword evidence="2" id="KW-0106">Calcium</keyword>
<sequence length="90" mass="10637">MHSCGFWFPPPSQSNISEIRSLDSSSKTLWLFDINQDPEERHDLSEKHPHIVLKLLSRLQYYHEHSVPSYFPPMDPRCDPKDTGVWSPWM</sequence>
<gene>
    <name evidence="4" type="ORF">I79_004616</name>
</gene>
<dbReference type="SUPFAM" id="SSF53649">
    <property type="entry name" value="Alkaline phosphatase-like"/>
    <property type="match status" value="1"/>
</dbReference>
<dbReference type="InterPro" id="IPR047115">
    <property type="entry name" value="ARSB"/>
</dbReference>
<keyword evidence="3" id="KW-0325">Glycoprotein</keyword>
<dbReference type="PANTHER" id="PTHR10342:SF274">
    <property type="entry name" value="ARYLSULFATASE B"/>
    <property type="match status" value="1"/>
</dbReference>
<evidence type="ECO:0000256" key="1">
    <source>
        <dbReference type="ARBA" id="ARBA00022723"/>
    </source>
</evidence>
<keyword evidence="1" id="KW-0479">Metal-binding</keyword>
<organism evidence="4 5">
    <name type="scientific">Cricetulus griseus</name>
    <name type="common">Chinese hamster</name>
    <name type="synonym">Cricetulus barabensis griseus</name>
    <dbReference type="NCBI Taxonomy" id="10029"/>
    <lineage>
        <taxon>Eukaryota</taxon>
        <taxon>Metazoa</taxon>
        <taxon>Chordata</taxon>
        <taxon>Craniata</taxon>
        <taxon>Vertebrata</taxon>
        <taxon>Euteleostomi</taxon>
        <taxon>Mammalia</taxon>
        <taxon>Eutheria</taxon>
        <taxon>Euarchontoglires</taxon>
        <taxon>Glires</taxon>
        <taxon>Rodentia</taxon>
        <taxon>Myomorpha</taxon>
        <taxon>Muroidea</taxon>
        <taxon>Cricetidae</taxon>
        <taxon>Cricetinae</taxon>
        <taxon>Cricetulus</taxon>
    </lineage>
</organism>
<evidence type="ECO:0000256" key="3">
    <source>
        <dbReference type="ARBA" id="ARBA00023180"/>
    </source>
</evidence>
<dbReference type="eggNOG" id="KOG3867">
    <property type="taxonomic scope" value="Eukaryota"/>
</dbReference>
<dbReference type="STRING" id="10029.G3H310"/>
<dbReference type="AlphaFoldDB" id="G3H310"/>
<reference evidence="5" key="1">
    <citation type="journal article" date="2011" name="Nat. Biotechnol.">
        <title>The genomic sequence of the Chinese hamster ovary (CHO)-K1 cell line.</title>
        <authorList>
            <person name="Xu X."/>
            <person name="Nagarajan H."/>
            <person name="Lewis N.E."/>
            <person name="Pan S."/>
            <person name="Cai Z."/>
            <person name="Liu X."/>
            <person name="Chen W."/>
            <person name="Xie M."/>
            <person name="Wang W."/>
            <person name="Hammond S."/>
            <person name="Andersen M.R."/>
            <person name="Neff N."/>
            <person name="Passarelli B."/>
            <person name="Koh W."/>
            <person name="Fan H.C."/>
            <person name="Wang J."/>
            <person name="Gui Y."/>
            <person name="Lee K.H."/>
            <person name="Betenbaugh M.J."/>
            <person name="Quake S.R."/>
            <person name="Famili I."/>
            <person name="Palsson B.O."/>
            <person name="Wang J."/>
        </authorList>
    </citation>
    <scope>NUCLEOTIDE SEQUENCE [LARGE SCALE GENOMIC DNA]</scope>
    <source>
        <strain evidence="5">CHO K1 cell line</strain>
    </source>
</reference>
<dbReference type="InParanoid" id="G3H310"/>
<dbReference type="Proteomes" id="UP000001075">
    <property type="component" value="Unassembled WGS sequence"/>
</dbReference>
<evidence type="ECO:0000256" key="2">
    <source>
        <dbReference type="ARBA" id="ARBA00022837"/>
    </source>
</evidence>
<accession>G3H310</accession>
<dbReference type="GO" id="GO:0046872">
    <property type="term" value="F:metal ion binding"/>
    <property type="evidence" value="ECO:0007669"/>
    <property type="project" value="UniProtKB-KW"/>
</dbReference>
<dbReference type="InterPro" id="IPR017850">
    <property type="entry name" value="Alkaline_phosphatase_core_sf"/>
</dbReference>
<evidence type="ECO:0000313" key="5">
    <source>
        <dbReference type="Proteomes" id="UP000001075"/>
    </source>
</evidence>
<dbReference type="PANTHER" id="PTHR10342">
    <property type="entry name" value="ARYLSULFATASE"/>
    <property type="match status" value="1"/>
</dbReference>
<evidence type="ECO:0000313" key="4">
    <source>
        <dbReference type="EMBL" id="EGW04218.1"/>
    </source>
</evidence>
<name>G3H310_CRIGR</name>
<dbReference type="PaxDb" id="10029-XP_007634401.1"/>
<dbReference type="EMBL" id="JH000121">
    <property type="protein sequence ID" value="EGW04218.1"/>
    <property type="molecule type" value="Genomic_DNA"/>
</dbReference>
<protein>
    <submittedName>
        <fullName evidence="4">Arylsulfatase B</fullName>
    </submittedName>
</protein>
<dbReference type="GO" id="GO:0008484">
    <property type="term" value="F:sulfuric ester hydrolase activity"/>
    <property type="evidence" value="ECO:0007669"/>
    <property type="project" value="InterPro"/>
</dbReference>
<dbReference type="Gene3D" id="3.30.1120.10">
    <property type="match status" value="1"/>
</dbReference>